<dbReference type="GO" id="GO:0046983">
    <property type="term" value="F:protein dimerization activity"/>
    <property type="evidence" value="ECO:0007669"/>
    <property type="project" value="InterPro"/>
</dbReference>
<dbReference type="Gene3D" id="4.10.280.10">
    <property type="entry name" value="Helix-loop-helix DNA-binding domain"/>
    <property type="match status" value="1"/>
</dbReference>
<evidence type="ECO:0000259" key="7">
    <source>
        <dbReference type="PROSITE" id="PS50888"/>
    </source>
</evidence>
<evidence type="ECO:0000256" key="5">
    <source>
        <dbReference type="ARBA" id="ARBA00023242"/>
    </source>
</evidence>
<keyword evidence="9" id="KW-1185">Reference proteome</keyword>
<keyword evidence="4" id="KW-0804">Transcription</keyword>
<evidence type="ECO:0000256" key="1">
    <source>
        <dbReference type="ARBA" id="ARBA00004123"/>
    </source>
</evidence>
<reference evidence="8" key="1">
    <citation type="submission" date="2023-05" db="EMBL/GenBank/DDBJ databases">
        <title>Nepenthes gracilis genome sequencing.</title>
        <authorList>
            <person name="Fukushima K."/>
        </authorList>
    </citation>
    <scope>NUCLEOTIDE SEQUENCE</scope>
    <source>
        <strain evidence="8">SING2019-196</strain>
    </source>
</reference>
<keyword evidence="2" id="KW-0805">Transcription regulation</keyword>
<dbReference type="SUPFAM" id="SSF47459">
    <property type="entry name" value="HLH, helix-loop-helix DNA-binding domain"/>
    <property type="match status" value="1"/>
</dbReference>
<evidence type="ECO:0000313" key="8">
    <source>
        <dbReference type="EMBL" id="GMH01353.1"/>
    </source>
</evidence>
<dbReference type="EMBL" id="BSYO01000002">
    <property type="protein sequence ID" value="GMH01353.1"/>
    <property type="molecule type" value="Genomic_DNA"/>
</dbReference>
<evidence type="ECO:0000256" key="3">
    <source>
        <dbReference type="ARBA" id="ARBA00023125"/>
    </source>
</evidence>
<dbReference type="Pfam" id="PF23177">
    <property type="entry name" value="bHLH_IRO3"/>
    <property type="match status" value="1"/>
</dbReference>
<sequence>MGNAPDPLLDEDDVEVEEELDGFCPNRNQQGKVPKRVLKAERERLKREQLNDHFSKLASVLDLSEQNNGKACILREAIRLVTDMLSEIQCLRRDNAALLSEWQYVTTEKDELKDENSALESQIKKIQSEIEERVAQSKPDLNVVPRECWQAETASHFADAPPASFPAVDPTLQQPPILGPLYVIPVGPDVQAFSKPAPSNVSKPHARYPTLADSWPLQLLEKLPEENS</sequence>
<protein>
    <recommendedName>
        <fullName evidence="7">BHLH domain-containing protein</fullName>
    </recommendedName>
</protein>
<evidence type="ECO:0000256" key="6">
    <source>
        <dbReference type="SAM" id="Coils"/>
    </source>
</evidence>
<evidence type="ECO:0000313" key="9">
    <source>
        <dbReference type="Proteomes" id="UP001279734"/>
    </source>
</evidence>
<keyword evidence="5" id="KW-0539">Nucleus</keyword>
<evidence type="ECO:0000256" key="2">
    <source>
        <dbReference type="ARBA" id="ARBA00023015"/>
    </source>
</evidence>
<dbReference type="PANTHER" id="PTHR47075:SF9">
    <property type="entry name" value="TRANSCRIPTION FACTOR BHLH47"/>
    <property type="match status" value="1"/>
</dbReference>
<accession>A0AAD3RZ29</accession>
<dbReference type="InterPro" id="IPR036638">
    <property type="entry name" value="HLH_DNA-bd_sf"/>
</dbReference>
<dbReference type="InterPro" id="IPR057075">
    <property type="entry name" value="bHLH_IRO3"/>
</dbReference>
<keyword evidence="6" id="KW-0175">Coiled coil</keyword>
<comment type="subcellular location">
    <subcellularLocation>
        <location evidence="1">Nucleus</location>
    </subcellularLocation>
</comment>
<feature type="coiled-coil region" evidence="6">
    <location>
        <begin position="109"/>
        <end position="136"/>
    </location>
</feature>
<proteinExistence type="predicted"/>
<name>A0AAD3RZ29_NEPGR</name>
<evidence type="ECO:0000256" key="4">
    <source>
        <dbReference type="ARBA" id="ARBA00023163"/>
    </source>
</evidence>
<dbReference type="PANTHER" id="PTHR47075">
    <property type="entry name" value="TRANSCRIPTION FACTOR BHLH47"/>
    <property type="match status" value="1"/>
</dbReference>
<dbReference type="GO" id="GO:0003677">
    <property type="term" value="F:DNA binding"/>
    <property type="evidence" value="ECO:0007669"/>
    <property type="project" value="UniProtKB-KW"/>
</dbReference>
<dbReference type="Proteomes" id="UP001279734">
    <property type="component" value="Unassembled WGS sequence"/>
</dbReference>
<dbReference type="InterPro" id="IPR011598">
    <property type="entry name" value="bHLH_dom"/>
</dbReference>
<dbReference type="AlphaFoldDB" id="A0AAD3RZ29"/>
<keyword evidence="3" id="KW-0238">DNA-binding</keyword>
<feature type="domain" description="BHLH" evidence="7">
    <location>
        <begin position="34"/>
        <end position="84"/>
    </location>
</feature>
<organism evidence="8 9">
    <name type="scientific">Nepenthes gracilis</name>
    <name type="common">Slender pitcher plant</name>
    <dbReference type="NCBI Taxonomy" id="150966"/>
    <lineage>
        <taxon>Eukaryota</taxon>
        <taxon>Viridiplantae</taxon>
        <taxon>Streptophyta</taxon>
        <taxon>Embryophyta</taxon>
        <taxon>Tracheophyta</taxon>
        <taxon>Spermatophyta</taxon>
        <taxon>Magnoliopsida</taxon>
        <taxon>eudicotyledons</taxon>
        <taxon>Gunneridae</taxon>
        <taxon>Pentapetalae</taxon>
        <taxon>Caryophyllales</taxon>
        <taxon>Nepenthaceae</taxon>
        <taxon>Nepenthes</taxon>
    </lineage>
</organism>
<comment type="caution">
    <text evidence="8">The sequence shown here is derived from an EMBL/GenBank/DDBJ whole genome shotgun (WGS) entry which is preliminary data.</text>
</comment>
<gene>
    <name evidence="8" type="ORF">Nepgr_003192</name>
</gene>
<dbReference type="PROSITE" id="PS50888">
    <property type="entry name" value="BHLH"/>
    <property type="match status" value="1"/>
</dbReference>
<dbReference type="GO" id="GO:0005634">
    <property type="term" value="C:nucleus"/>
    <property type="evidence" value="ECO:0007669"/>
    <property type="project" value="UniProtKB-SubCell"/>
</dbReference>